<accession>A0A6I8TWU0</accession>
<feature type="domain" description="Peptidase S1" evidence="7">
    <location>
        <begin position="315"/>
        <end position="550"/>
    </location>
</feature>
<protein>
    <recommendedName>
        <fullName evidence="7">Peptidase S1 domain-containing protein</fullName>
    </recommendedName>
</protein>
<reference evidence="8 9" key="1">
    <citation type="submission" date="2017-06" db="EMBL/GenBank/DDBJ databases">
        <title>Aedes aegypti genome working group (AGWG) sequencing and assembly.</title>
        <authorList>
            <consortium name="Aedes aegypti Genome Working Group (AGWG)"/>
            <person name="Matthews B.J."/>
        </authorList>
    </citation>
    <scope>NUCLEOTIDE SEQUENCE [LARGE SCALE GENOMIC DNA]</scope>
    <source>
        <strain evidence="8 9">LVP_AGWG</strain>
    </source>
</reference>
<dbReference type="Proteomes" id="UP000008820">
    <property type="component" value="Chromosome 1"/>
</dbReference>
<keyword evidence="9" id="KW-1185">Reference proteome</keyword>
<evidence type="ECO:0000313" key="8">
    <source>
        <dbReference type="EnsemblMetazoa" id="AAEL019781-PB"/>
    </source>
</evidence>
<evidence type="ECO:0000256" key="6">
    <source>
        <dbReference type="ARBA" id="ARBA00024195"/>
    </source>
</evidence>
<dbReference type="OrthoDB" id="7755702at2759"/>
<dbReference type="GO" id="GO:0004252">
    <property type="term" value="F:serine-type endopeptidase activity"/>
    <property type="evidence" value="ECO:0007669"/>
    <property type="project" value="InterPro"/>
</dbReference>
<proteinExistence type="inferred from homology"/>
<dbReference type="Gene3D" id="2.40.10.10">
    <property type="entry name" value="Trypsin-like serine proteases"/>
    <property type="match status" value="2"/>
</dbReference>
<dbReference type="SUPFAM" id="SSF50494">
    <property type="entry name" value="Trypsin-like serine proteases"/>
    <property type="match status" value="3"/>
</dbReference>
<evidence type="ECO:0000256" key="1">
    <source>
        <dbReference type="ARBA" id="ARBA00022670"/>
    </source>
</evidence>
<sequence length="872" mass="98474">MNGKMRVAKRFVNLLILFVCRFAGNSVNGELLPESVPFSLTTSINPLMPNNEQSVKDCPYTNFPYAKRGLASSIFAERYRDKTFSHVVKLDTVEESNCVGVIVDQLHILTTKECAQKQPQTISFQNVTQPRWGILNTKYHIGLDVALLQLRSNLSIDEQTIPACFWSSSTTEGFSSVQYITRNNHNDNFTISTTKCKRSGRSQCYESILKNINGFVQVQAISNYRTHPFVLAMGTGNEGSLLEVSQYLDWIQTETGITVDPLECAVKYYRLREYEDRVAVQRFEGYQSIQMQNAYVSSSANNKYKARIGHYVEDPLIETVVTYNCYGTLIHREFVLTSASCIDSFKDESLIVQMRQEKKFYLSSDPEYLLQEKSDYREQVTVSQVFIHPEYSKTPLQNDLAILLLDPVELQFDEYFGPACLWTHDSTEIKEFQTNGHGPLRTVQGLEDRVELLLKDRTETELYLISKVLKDCPQMLSKHQICVGEDATLVPGTCKSNHGSAMSRELRDLQQVFYDYVFAINSQGDDCGLNTPSTFTRISPYIKWIDSIIFGENVQFNNSDIYYGDECNLEGGESGVCLTIPECPGIVDELTGKSPAEVKRCGFMNDEALVCCSAADSAQNNLESAHLSEVIKEIEQCPDLYADLRSNRSPYNLWKGAVTFLGIIRSYSSEIACDATLISKEFVITSASCLKRFSSDESLFVIVGQNTTQKIDVEKSIMHPLHVANSHENNLAVLKLMLPVTVSQEVIPACLWKNRSHIPFALEVLGTKEQQFDLQAYPLYQQRCEEIKFSNVTSTEVCVAFDGSFGENKPSICHDAGSGLYNYYAHGLYEKQVSYLVGIYTRGTDCEDDAVAVFTRISHHFGWIKSVIYRLA</sequence>
<dbReference type="InterPro" id="IPR043504">
    <property type="entry name" value="Peptidase_S1_PA_chymotrypsin"/>
</dbReference>
<feature type="domain" description="Peptidase S1" evidence="7">
    <location>
        <begin position="654"/>
        <end position="869"/>
    </location>
</feature>
<evidence type="ECO:0000259" key="7">
    <source>
        <dbReference type="PROSITE" id="PS50240"/>
    </source>
</evidence>
<name>A0A6I8TWU0_AEDAE</name>
<dbReference type="Gene3D" id="3.30.1640.30">
    <property type="match status" value="1"/>
</dbReference>
<keyword evidence="5" id="KW-1015">Disulfide bond</keyword>
<dbReference type="InterPro" id="IPR051333">
    <property type="entry name" value="CLIP_Serine_Protease"/>
</dbReference>
<dbReference type="SMART" id="SM00020">
    <property type="entry name" value="Tryp_SPc"/>
    <property type="match status" value="2"/>
</dbReference>
<evidence type="ECO:0000256" key="2">
    <source>
        <dbReference type="ARBA" id="ARBA00022729"/>
    </source>
</evidence>
<dbReference type="Pfam" id="PF00089">
    <property type="entry name" value="Trypsin"/>
    <property type="match status" value="2"/>
</dbReference>
<keyword evidence="4" id="KW-0720">Serine protease</keyword>
<dbReference type="InterPro" id="IPR001254">
    <property type="entry name" value="Trypsin_dom"/>
</dbReference>
<dbReference type="InterPro" id="IPR038565">
    <property type="entry name" value="CLIP_sf"/>
</dbReference>
<evidence type="ECO:0000256" key="5">
    <source>
        <dbReference type="ARBA" id="ARBA00023157"/>
    </source>
</evidence>
<dbReference type="PROSITE" id="PS50240">
    <property type="entry name" value="TRYPSIN_DOM"/>
    <property type="match status" value="2"/>
</dbReference>
<dbReference type="SMART" id="SM00680">
    <property type="entry name" value="CLIP"/>
    <property type="match status" value="1"/>
</dbReference>
<keyword evidence="3" id="KW-0378">Hydrolase</keyword>
<evidence type="ECO:0000256" key="3">
    <source>
        <dbReference type="ARBA" id="ARBA00022801"/>
    </source>
</evidence>
<dbReference type="GO" id="GO:0006508">
    <property type="term" value="P:proteolysis"/>
    <property type="evidence" value="ECO:0007669"/>
    <property type="project" value="UniProtKB-KW"/>
</dbReference>
<keyword evidence="1" id="KW-0645">Protease</keyword>
<dbReference type="AlphaFoldDB" id="A0A6I8TWU0"/>
<dbReference type="InParanoid" id="A0A6I8TWU0"/>
<dbReference type="FunCoup" id="A0A6I8TWU0">
    <property type="interactions" value="11"/>
</dbReference>
<dbReference type="EnsemblMetazoa" id="AAEL019781-RB">
    <property type="protein sequence ID" value="AAEL019781-PB"/>
    <property type="gene ID" value="AAEL019781"/>
</dbReference>
<organism evidence="8 9">
    <name type="scientific">Aedes aegypti</name>
    <name type="common">Yellowfever mosquito</name>
    <name type="synonym">Culex aegypti</name>
    <dbReference type="NCBI Taxonomy" id="7159"/>
    <lineage>
        <taxon>Eukaryota</taxon>
        <taxon>Metazoa</taxon>
        <taxon>Ecdysozoa</taxon>
        <taxon>Arthropoda</taxon>
        <taxon>Hexapoda</taxon>
        <taxon>Insecta</taxon>
        <taxon>Pterygota</taxon>
        <taxon>Neoptera</taxon>
        <taxon>Endopterygota</taxon>
        <taxon>Diptera</taxon>
        <taxon>Nematocera</taxon>
        <taxon>Culicoidea</taxon>
        <taxon>Culicidae</taxon>
        <taxon>Culicinae</taxon>
        <taxon>Aedini</taxon>
        <taxon>Aedes</taxon>
        <taxon>Stegomyia</taxon>
    </lineage>
</organism>
<reference evidence="8" key="2">
    <citation type="submission" date="2020-05" db="UniProtKB">
        <authorList>
            <consortium name="EnsemblMetazoa"/>
        </authorList>
    </citation>
    <scope>IDENTIFICATION</scope>
    <source>
        <strain evidence="8">LVP_AGWG</strain>
    </source>
</reference>
<dbReference type="PANTHER" id="PTHR24260:SF145">
    <property type="entry name" value="FI17609P1-RELATED"/>
    <property type="match status" value="1"/>
</dbReference>
<evidence type="ECO:0000313" key="9">
    <source>
        <dbReference type="Proteomes" id="UP000008820"/>
    </source>
</evidence>
<dbReference type="PANTHER" id="PTHR24260">
    <property type="match status" value="1"/>
</dbReference>
<keyword evidence="2" id="KW-0732">Signal</keyword>
<dbReference type="InterPro" id="IPR022700">
    <property type="entry name" value="CLIP"/>
</dbReference>
<comment type="similarity">
    <text evidence="6">Belongs to the peptidase S1 family. CLIP subfamily.</text>
</comment>
<dbReference type="InterPro" id="IPR009003">
    <property type="entry name" value="Peptidase_S1_PA"/>
</dbReference>
<gene>
    <name evidence="8" type="primary">5567079</name>
</gene>
<evidence type="ECO:0000256" key="4">
    <source>
        <dbReference type="ARBA" id="ARBA00022825"/>
    </source>
</evidence>